<name>A0A6G5A125_RHIMP</name>
<proteinExistence type="predicted"/>
<dbReference type="EMBL" id="GIKN01002206">
    <property type="protein sequence ID" value="NIE44479.1"/>
    <property type="molecule type" value="Transcribed_RNA"/>
</dbReference>
<dbReference type="AlphaFoldDB" id="A0A6G5A125"/>
<accession>A0A6G5A125</accession>
<protein>
    <submittedName>
        <fullName evidence="1">Uncharacterized protein</fullName>
    </submittedName>
</protein>
<reference evidence="1" key="1">
    <citation type="submission" date="2020-03" db="EMBL/GenBank/DDBJ databases">
        <title>A transcriptome and proteome of the tick Rhipicephalus microplus shaped by the genetic composition of its hosts and developmental stage.</title>
        <authorList>
            <person name="Garcia G.R."/>
            <person name="Ribeiro J.M.C."/>
            <person name="Maruyama S.R."/>
            <person name="Gardinasse L.G."/>
            <person name="Nelson K."/>
            <person name="Ferreira B.R."/>
            <person name="Andrade T.G."/>
            <person name="Santos I.K.F.M."/>
        </authorList>
    </citation>
    <scope>NUCLEOTIDE SEQUENCE</scope>
    <source>
        <strain evidence="1">NSGR</strain>
        <tissue evidence="1">Salivary glands</tissue>
    </source>
</reference>
<organism evidence="1">
    <name type="scientific">Rhipicephalus microplus</name>
    <name type="common">Cattle tick</name>
    <name type="synonym">Boophilus microplus</name>
    <dbReference type="NCBI Taxonomy" id="6941"/>
    <lineage>
        <taxon>Eukaryota</taxon>
        <taxon>Metazoa</taxon>
        <taxon>Ecdysozoa</taxon>
        <taxon>Arthropoda</taxon>
        <taxon>Chelicerata</taxon>
        <taxon>Arachnida</taxon>
        <taxon>Acari</taxon>
        <taxon>Parasitiformes</taxon>
        <taxon>Ixodida</taxon>
        <taxon>Ixodoidea</taxon>
        <taxon>Ixodidae</taxon>
        <taxon>Rhipicephalinae</taxon>
        <taxon>Rhipicephalus</taxon>
        <taxon>Boophilus</taxon>
    </lineage>
</organism>
<evidence type="ECO:0000313" key="1">
    <source>
        <dbReference type="EMBL" id="NIE44479.1"/>
    </source>
</evidence>
<sequence>MHVFLAQSATFPFVMAWRHSSLHEMNAAYCQRAIWGRRFQSNGTDALLSIAFRFSENKYSCRCALTIRYEKVGWASTVIHSCRFKRSTRFARQSMPVLSLCRSCHVCVVARFPHVSIL</sequence>